<evidence type="ECO:0000256" key="1">
    <source>
        <dbReference type="SAM" id="MobiDB-lite"/>
    </source>
</evidence>
<protein>
    <submittedName>
        <fullName evidence="2">Uncharacterized protein</fullName>
    </submittedName>
</protein>
<dbReference type="EMBL" id="MN739391">
    <property type="protein sequence ID" value="QHT02187.1"/>
    <property type="molecule type" value="Genomic_DNA"/>
</dbReference>
<feature type="compositionally biased region" description="Basic residues" evidence="1">
    <location>
        <begin position="60"/>
        <end position="82"/>
    </location>
</feature>
<dbReference type="AlphaFoldDB" id="A0A6C0CCZ7"/>
<reference evidence="2" key="1">
    <citation type="journal article" date="2020" name="Nature">
        <title>Giant virus diversity and host interactions through global metagenomics.</title>
        <authorList>
            <person name="Schulz F."/>
            <person name="Roux S."/>
            <person name="Paez-Espino D."/>
            <person name="Jungbluth S."/>
            <person name="Walsh D.A."/>
            <person name="Denef V.J."/>
            <person name="McMahon K.D."/>
            <person name="Konstantinidis K.T."/>
            <person name="Eloe-Fadrosh E.A."/>
            <person name="Kyrpides N.C."/>
            <person name="Woyke T."/>
        </authorList>
    </citation>
    <scope>NUCLEOTIDE SEQUENCE</scope>
    <source>
        <strain evidence="2">GVMAG-M-3300020565-3</strain>
    </source>
</reference>
<organism evidence="2">
    <name type="scientific">viral metagenome</name>
    <dbReference type="NCBI Taxonomy" id="1070528"/>
    <lineage>
        <taxon>unclassified sequences</taxon>
        <taxon>metagenomes</taxon>
        <taxon>organismal metagenomes</taxon>
    </lineage>
</organism>
<proteinExistence type="predicted"/>
<name>A0A6C0CCZ7_9ZZZZ</name>
<accession>A0A6C0CCZ7</accession>
<evidence type="ECO:0000313" key="2">
    <source>
        <dbReference type="EMBL" id="QHT02187.1"/>
    </source>
</evidence>
<sequence length="129" mass="14904">MLFLIDNNIIPSDIDDEYGVNVFYDENDVNKDKDAYLKELRSKILYTNLETKIKGIKGGGSHRNKATPKSNTKPKAKPKAKPKHEDMTMKEIKELCKVNQIKLSKVVEGERVVYKKKELITKLKRKKLL</sequence>
<feature type="region of interest" description="Disordered" evidence="1">
    <location>
        <begin position="54"/>
        <end position="88"/>
    </location>
</feature>